<dbReference type="AlphaFoldDB" id="A0A6S6T312"/>
<proteinExistence type="inferred from homology"/>
<dbReference type="PANTHER" id="PTHR43268">
    <property type="entry name" value="THIOSULFATE SULFURTRANSFERASE/RHODANESE-LIKE DOMAIN-CONTAINING PROTEIN 2"/>
    <property type="match status" value="1"/>
</dbReference>
<accession>A0A6S6T312</accession>
<dbReference type="SMART" id="SM00450">
    <property type="entry name" value="RHOD"/>
    <property type="match status" value="1"/>
</dbReference>
<dbReference type="InterPro" id="IPR020936">
    <property type="entry name" value="TrhO"/>
</dbReference>
<name>A0A6S6T312_9GAMM</name>
<feature type="domain" description="Rhodanese" evidence="2">
    <location>
        <begin position="123"/>
        <end position="217"/>
    </location>
</feature>
<comment type="similarity">
    <text evidence="1">Belongs to the TrhO family.</text>
</comment>
<comment type="catalytic activity">
    <reaction evidence="1">
        <text>uridine(34) in tRNA + AH2 + O2 = 5-hydroxyuridine(34) in tRNA + A + H2O</text>
        <dbReference type="Rhea" id="RHEA:64224"/>
        <dbReference type="Rhea" id="RHEA-COMP:11727"/>
        <dbReference type="Rhea" id="RHEA-COMP:13381"/>
        <dbReference type="ChEBI" id="CHEBI:13193"/>
        <dbReference type="ChEBI" id="CHEBI:15377"/>
        <dbReference type="ChEBI" id="CHEBI:15379"/>
        <dbReference type="ChEBI" id="CHEBI:17499"/>
        <dbReference type="ChEBI" id="CHEBI:65315"/>
        <dbReference type="ChEBI" id="CHEBI:136877"/>
    </reaction>
</comment>
<evidence type="ECO:0000259" key="2">
    <source>
        <dbReference type="PROSITE" id="PS50206"/>
    </source>
</evidence>
<dbReference type="Gene3D" id="3.40.250.10">
    <property type="entry name" value="Rhodanese-like domain"/>
    <property type="match status" value="1"/>
</dbReference>
<dbReference type="HAMAP" id="MF_00469">
    <property type="entry name" value="TrhO"/>
    <property type="match status" value="1"/>
</dbReference>
<dbReference type="Gene3D" id="3.30.70.100">
    <property type="match status" value="1"/>
</dbReference>
<evidence type="ECO:0000256" key="1">
    <source>
        <dbReference type="HAMAP-Rule" id="MF_00469"/>
    </source>
</evidence>
<dbReference type="NCBIfam" id="NF001136">
    <property type="entry name" value="PRK00142.1-4"/>
    <property type="match status" value="1"/>
</dbReference>
<dbReference type="InterPro" id="IPR001763">
    <property type="entry name" value="Rhodanese-like_dom"/>
</dbReference>
<dbReference type="InterPro" id="IPR036873">
    <property type="entry name" value="Rhodanese-like_dom_sf"/>
</dbReference>
<dbReference type="Pfam" id="PF17773">
    <property type="entry name" value="UPF0176_N"/>
    <property type="match status" value="1"/>
</dbReference>
<gene>
    <name evidence="1" type="primary">trhO</name>
    <name evidence="3" type="ORF">HELGO_WM14040</name>
</gene>
<keyword evidence="1" id="KW-0560">Oxidoreductase</keyword>
<keyword evidence="1" id="KW-0819">tRNA processing</keyword>
<evidence type="ECO:0000313" key="3">
    <source>
        <dbReference type="EMBL" id="CAA6811097.1"/>
    </source>
</evidence>
<dbReference type="CDD" id="cd01518">
    <property type="entry name" value="RHOD_YceA"/>
    <property type="match status" value="1"/>
</dbReference>
<protein>
    <recommendedName>
        <fullName evidence="1">tRNA uridine(34) hydroxylase</fullName>
        <ecNumber evidence="1">1.14.-.-</ecNumber>
    </recommendedName>
    <alternativeName>
        <fullName evidence="1">tRNA hydroxylation protein O</fullName>
    </alternativeName>
</protein>
<sequence length="338" mass="38432">MSQTVVCALYKFVRLDGFEDLRQPLLTCMLDHQVRGTLLLANEGINGTIAGSREGIDAVLACLHKDPRLAEFDYKESFSASMPFKRTKVKLKKEIVTMGIQGVDPNQAVGTYCTAEEWNALISDPDTVLIDTRNDYEYQVGTFRNATNPNTTTFREFPEYVKANLEQHKGKKIAMFCTGGIRCEKSTAYLKEQGYDDVYHLKGGILKYLEEMPKENTLWDGECFVFDERVTVDHDLEPGSYEQCNACRMPITEEEMQSEHFEHGVSCPHCYDKYSPEQKARFAEREKQMNLAKARGEVHLGGDVAERIELNRLAKIQAKQAQQAADKERQAEQDKKTA</sequence>
<reference evidence="3" key="1">
    <citation type="submission" date="2020-01" db="EMBL/GenBank/DDBJ databases">
        <authorList>
            <person name="Meier V. D."/>
            <person name="Meier V D."/>
        </authorList>
    </citation>
    <scope>NUCLEOTIDE SEQUENCE</scope>
    <source>
        <strain evidence="3">HLG_WM_MAG_07</strain>
    </source>
</reference>
<dbReference type="GO" id="GO:0016705">
    <property type="term" value="F:oxidoreductase activity, acting on paired donors, with incorporation or reduction of molecular oxygen"/>
    <property type="evidence" value="ECO:0007669"/>
    <property type="project" value="UniProtKB-UniRule"/>
</dbReference>
<dbReference type="GO" id="GO:0006400">
    <property type="term" value="P:tRNA modification"/>
    <property type="evidence" value="ECO:0007669"/>
    <property type="project" value="UniProtKB-UniRule"/>
</dbReference>
<organism evidence="3">
    <name type="scientific">uncultured Thiotrichaceae bacterium</name>
    <dbReference type="NCBI Taxonomy" id="298394"/>
    <lineage>
        <taxon>Bacteria</taxon>
        <taxon>Pseudomonadati</taxon>
        <taxon>Pseudomonadota</taxon>
        <taxon>Gammaproteobacteria</taxon>
        <taxon>Thiotrichales</taxon>
        <taxon>Thiotrichaceae</taxon>
        <taxon>environmental samples</taxon>
    </lineage>
</organism>
<dbReference type="SUPFAM" id="SSF52821">
    <property type="entry name" value="Rhodanese/Cell cycle control phosphatase"/>
    <property type="match status" value="1"/>
</dbReference>
<dbReference type="PROSITE" id="PS50206">
    <property type="entry name" value="RHODANESE_3"/>
    <property type="match status" value="1"/>
</dbReference>
<dbReference type="PANTHER" id="PTHR43268:SF3">
    <property type="entry name" value="RHODANESE-LIKE DOMAIN-CONTAINING PROTEIN 7-RELATED"/>
    <property type="match status" value="1"/>
</dbReference>
<dbReference type="InterPro" id="IPR040503">
    <property type="entry name" value="TRHO_N"/>
</dbReference>
<dbReference type="Pfam" id="PF00581">
    <property type="entry name" value="Rhodanese"/>
    <property type="match status" value="1"/>
</dbReference>
<comment type="function">
    <text evidence="1">Catalyzes oxygen-dependent 5-hydroxyuridine (ho5U) modification at position 34 in tRNAs.</text>
</comment>
<dbReference type="EMBL" id="CACVAY010000049">
    <property type="protein sequence ID" value="CAA6811097.1"/>
    <property type="molecule type" value="Genomic_DNA"/>
</dbReference>
<dbReference type="EC" id="1.14.-.-" evidence="1"/>